<organism evidence="9 10">
    <name type="scientific">Zophobas morio</name>
    <dbReference type="NCBI Taxonomy" id="2755281"/>
    <lineage>
        <taxon>Eukaryota</taxon>
        <taxon>Metazoa</taxon>
        <taxon>Ecdysozoa</taxon>
        <taxon>Arthropoda</taxon>
        <taxon>Hexapoda</taxon>
        <taxon>Insecta</taxon>
        <taxon>Pterygota</taxon>
        <taxon>Neoptera</taxon>
        <taxon>Endopterygota</taxon>
        <taxon>Coleoptera</taxon>
        <taxon>Polyphaga</taxon>
        <taxon>Cucujiformia</taxon>
        <taxon>Tenebrionidae</taxon>
        <taxon>Zophobas</taxon>
    </lineage>
</organism>
<keyword evidence="4 8" id="KW-1133">Transmembrane helix</keyword>
<dbReference type="GO" id="GO:0030424">
    <property type="term" value="C:axon"/>
    <property type="evidence" value="ECO:0007669"/>
    <property type="project" value="TreeGrafter"/>
</dbReference>
<dbReference type="GO" id="GO:0043025">
    <property type="term" value="C:neuronal cell body"/>
    <property type="evidence" value="ECO:0007669"/>
    <property type="project" value="TreeGrafter"/>
</dbReference>
<evidence type="ECO:0000256" key="3">
    <source>
        <dbReference type="ARBA" id="ARBA00022692"/>
    </source>
</evidence>
<keyword evidence="7 8" id="KW-0807">Transducer</keyword>
<dbReference type="GO" id="GO:0007635">
    <property type="term" value="P:chemosensory behavior"/>
    <property type="evidence" value="ECO:0007669"/>
    <property type="project" value="TreeGrafter"/>
</dbReference>
<evidence type="ECO:0000256" key="6">
    <source>
        <dbReference type="ARBA" id="ARBA00023170"/>
    </source>
</evidence>
<gene>
    <name evidence="9" type="ORF">Zmor_019944</name>
</gene>
<dbReference type="GO" id="GO:0007165">
    <property type="term" value="P:signal transduction"/>
    <property type="evidence" value="ECO:0007669"/>
    <property type="project" value="UniProtKB-KW"/>
</dbReference>
<feature type="transmembrane region" description="Helical" evidence="8">
    <location>
        <begin position="218"/>
        <end position="244"/>
    </location>
</feature>
<comment type="caution">
    <text evidence="8">Lacks conserved residue(s) required for the propagation of feature annotation.</text>
</comment>
<dbReference type="Pfam" id="PF08395">
    <property type="entry name" value="7tm_7"/>
    <property type="match status" value="1"/>
</dbReference>
<protein>
    <recommendedName>
        <fullName evidence="8">Gustatory receptor</fullName>
    </recommendedName>
</protein>
<keyword evidence="10" id="KW-1185">Reference proteome</keyword>
<sequence>MEKHIDYKFFYFNIFLITPWYDFKDGSFHKPTLCKLYGYSLILAKISLSLATIYDIFQKDRLLRRFVFTQAFIHLLNTVILCTIVVLTVAKTVSDVKNWKILLEKCRSIEETSHTEKPLKFWLLQFTFVTVIAYCVYVYHTFFGVPLWKCIFFAHAADSFYQFMLTRFLQSVVETIKSGYENLNQKLILDSKSKIVVRNLTRRYCFLGKMLEGFNDMFGYQLALIIIYDALHMINSFTFALLCINMEALRPVLWCVLTAVVLPFFLGVVYIKGEVCTNLFLFLFQYVFVSLIFAMDSTTKEARKFLDVCHRMQDQFEFNSSEVKILRRTTKYCEYFFRNFSAGGFFVIDKTIIFAVMGNVLTYIVVTTQFSQNN</sequence>
<evidence type="ECO:0000256" key="4">
    <source>
        <dbReference type="ARBA" id="ARBA00022989"/>
    </source>
</evidence>
<dbReference type="AlphaFoldDB" id="A0AA38M8X4"/>
<feature type="transmembrane region" description="Helical" evidence="8">
    <location>
        <begin position="277"/>
        <end position="295"/>
    </location>
</feature>
<dbReference type="GO" id="GO:0005886">
    <property type="term" value="C:plasma membrane"/>
    <property type="evidence" value="ECO:0007669"/>
    <property type="project" value="UniProtKB-SubCell"/>
</dbReference>
<name>A0AA38M8X4_9CUCU</name>
<dbReference type="Proteomes" id="UP001168821">
    <property type="component" value="Unassembled WGS sequence"/>
</dbReference>
<accession>A0AA38M8X4</accession>
<comment type="caution">
    <text evidence="9">The sequence shown here is derived from an EMBL/GenBank/DDBJ whole genome shotgun (WGS) entry which is preliminary data.</text>
</comment>
<evidence type="ECO:0000313" key="9">
    <source>
        <dbReference type="EMBL" id="KAJ3648110.1"/>
    </source>
</evidence>
<comment type="similarity">
    <text evidence="8">Belongs to the insect chemoreceptor superfamily. Gustatory receptor (GR) family.</text>
</comment>
<reference evidence="9" key="1">
    <citation type="journal article" date="2023" name="G3 (Bethesda)">
        <title>Whole genome assemblies of Zophobas morio and Tenebrio molitor.</title>
        <authorList>
            <person name="Kaur S."/>
            <person name="Stinson S.A."/>
            <person name="diCenzo G.C."/>
        </authorList>
    </citation>
    <scope>NUCLEOTIDE SEQUENCE</scope>
    <source>
        <strain evidence="9">QUZm001</strain>
    </source>
</reference>
<keyword evidence="5 8" id="KW-0472">Membrane</keyword>
<dbReference type="GO" id="GO:0008049">
    <property type="term" value="P:male courtship behavior"/>
    <property type="evidence" value="ECO:0007669"/>
    <property type="project" value="TreeGrafter"/>
</dbReference>
<dbReference type="PANTHER" id="PTHR21143">
    <property type="entry name" value="INVERTEBRATE GUSTATORY RECEPTOR"/>
    <property type="match status" value="1"/>
</dbReference>
<dbReference type="EMBL" id="JALNTZ010000006">
    <property type="protein sequence ID" value="KAJ3648110.1"/>
    <property type="molecule type" value="Genomic_DNA"/>
</dbReference>
<evidence type="ECO:0000256" key="7">
    <source>
        <dbReference type="ARBA" id="ARBA00023224"/>
    </source>
</evidence>
<evidence type="ECO:0000313" key="10">
    <source>
        <dbReference type="Proteomes" id="UP001168821"/>
    </source>
</evidence>
<keyword evidence="6 8" id="KW-0675">Receptor</keyword>
<dbReference type="PANTHER" id="PTHR21143:SF104">
    <property type="entry name" value="GUSTATORY RECEPTOR 8A-RELATED"/>
    <property type="match status" value="1"/>
</dbReference>
<comment type="function">
    <text evidence="8">Gustatory receptor which mediates acceptance or avoidance behavior, depending on its substrates.</text>
</comment>
<evidence type="ECO:0000256" key="5">
    <source>
        <dbReference type="ARBA" id="ARBA00023136"/>
    </source>
</evidence>
<feature type="transmembrane region" description="Helical" evidence="8">
    <location>
        <begin position="66"/>
        <end position="90"/>
    </location>
</feature>
<keyword evidence="3 8" id="KW-0812">Transmembrane</keyword>
<feature type="transmembrane region" description="Helical" evidence="8">
    <location>
        <begin position="36"/>
        <end position="54"/>
    </location>
</feature>
<keyword evidence="2 8" id="KW-1003">Cell membrane</keyword>
<comment type="subcellular location">
    <subcellularLocation>
        <location evidence="1 8">Cell membrane</location>
        <topology evidence="1 8">Multi-pass membrane protein</topology>
    </subcellularLocation>
</comment>
<proteinExistence type="inferred from homology"/>
<feature type="transmembrane region" description="Helical" evidence="8">
    <location>
        <begin position="251"/>
        <end position="271"/>
    </location>
</feature>
<feature type="transmembrane region" description="Helical" evidence="8">
    <location>
        <begin position="121"/>
        <end position="139"/>
    </location>
</feature>
<dbReference type="InterPro" id="IPR013604">
    <property type="entry name" value="7TM_chemorcpt"/>
</dbReference>
<dbReference type="GO" id="GO:0050909">
    <property type="term" value="P:sensory perception of taste"/>
    <property type="evidence" value="ECO:0007669"/>
    <property type="project" value="InterPro"/>
</dbReference>
<evidence type="ECO:0000256" key="8">
    <source>
        <dbReference type="RuleBase" id="RU363108"/>
    </source>
</evidence>
<dbReference type="GO" id="GO:0030425">
    <property type="term" value="C:dendrite"/>
    <property type="evidence" value="ECO:0007669"/>
    <property type="project" value="TreeGrafter"/>
</dbReference>
<evidence type="ECO:0000256" key="2">
    <source>
        <dbReference type="ARBA" id="ARBA00022475"/>
    </source>
</evidence>
<evidence type="ECO:0000256" key="1">
    <source>
        <dbReference type="ARBA" id="ARBA00004651"/>
    </source>
</evidence>